<feature type="compositionally biased region" description="Basic and acidic residues" evidence="1">
    <location>
        <begin position="32"/>
        <end position="45"/>
    </location>
</feature>
<sequence>MTSVMMLQHVFLILIVLIDSDTSKRSASQSIGKEEERQWKETWSKGHKPETGIQAMHRGGPFWGKVREAAEKKKDIIVIIIPISYEEQNLSQRSIGNSLFNPQDRAKRNKKNHFKNYGNNNITSEIQQVGSGEGKMYADLTRYHYLVEVEKHKEILKENLLAALSAQSGIQYDPTEEVMMAARHIVDQRQASSGAGPSHIPLSSDYASSSIPNRMTCVEEDLDHIRHFQTYQVKHNQAVAEMLRTMALHHGMNMDNFPTCPSYIPPRDKAVLDDDDDDEDDEEDEDEDDEDKE</sequence>
<proteinExistence type="predicted"/>
<evidence type="ECO:0000313" key="4">
    <source>
        <dbReference type="Proteomes" id="UP000824120"/>
    </source>
</evidence>
<feature type="region of interest" description="Disordered" evidence="1">
    <location>
        <begin position="259"/>
        <end position="293"/>
    </location>
</feature>
<feature type="region of interest" description="Disordered" evidence="1">
    <location>
        <begin position="189"/>
        <end position="210"/>
    </location>
</feature>
<feature type="compositionally biased region" description="Acidic residues" evidence="1">
    <location>
        <begin position="273"/>
        <end position="293"/>
    </location>
</feature>
<dbReference type="EMBL" id="JACXVP010000001">
    <property type="protein sequence ID" value="KAG5628993.1"/>
    <property type="molecule type" value="Genomic_DNA"/>
</dbReference>
<dbReference type="PANTHER" id="PTHR35312">
    <property type="entry name" value="OS07G0641800 PROTEIN"/>
    <property type="match status" value="1"/>
</dbReference>
<evidence type="ECO:0000256" key="2">
    <source>
        <dbReference type="SAM" id="SignalP"/>
    </source>
</evidence>
<feature type="chain" id="PRO_5039894387" evidence="2">
    <location>
        <begin position="21"/>
        <end position="293"/>
    </location>
</feature>
<gene>
    <name evidence="3" type="ORF">H5410_000710</name>
</gene>
<organism evidence="3 4">
    <name type="scientific">Solanum commersonii</name>
    <name type="common">Commerson's wild potato</name>
    <name type="synonym">Commerson's nightshade</name>
    <dbReference type="NCBI Taxonomy" id="4109"/>
    <lineage>
        <taxon>Eukaryota</taxon>
        <taxon>Viridiplantae</taxon>
        <taxon>Streptophyta</taxon>
        <taxon>Embryophyta</taxon>
        <taxon>Tracheophyta</taxon>
        <taxon>Spermatophyta</taxon>
        <taxon>Magnoliopsida</taxon>
        <taxon>eudicotyledons</taxon>
        <taxon>Gunneridae</taxon>
        <taxon>Pentapetalae</taxon>
        <taxon>asterids</taxon>
        <taxon>lamiids</taxon>
        <taxon>Solanales</taxon>
        <taxon>Solanaceae</taxon>
        <taxon>Solanoideae</taxon>
        <taxon>Solaneae</taxon>
        <taxon>Solanum</taxon>
    </lineage>
</organism>
<evidence type="ECO:0000313" key="3">
    <source>
        <dbReference type="EMBL" id="KAG5628993.1"/>
    </source>
</evidence>
<keyword evidence="4" id="KW-1185">Reference proteome</keyword>
<dbReference type="Proteomes" id="UP000824120">
    <property type="component" value="Chromosome 1"/>
</dbReference>
<accession>A0A9J6AX97</accession>
<comment type="caution">
    <text evidence="3">The sequence shown here is derived from an EMBL/GenBank/DDBJ whole genome shotgun (WGS) entry which is preliminary data.</text>
</comment>
<dbReference type="AlphaFoldDB" id="A0A9J6AX97"/>
<name>A0A9J6AX97_SOLCO</name>
<feature type="region of interest" description="Disordered" evidence="1">
    <location>
        <begin position="26"/>
        <end position="45"/>
    </location>
</feature>
<reference evidence="3 4" key="1">
    <citation type="submission" date="2020-09" db="EMBL/GenBank/DDBJ databases">
        <title>De no assembly of potato wild relative species, Solanum commersonii.</title>
        <authorList>
            <person name="Cho K."/>
        </authorList>
    </citation>
    <scope>NUCLEOTIDE SEQUENCE [LARGE SCALE GENOMIC DNA]</scope>
    <source>
        <strain evidence="3">LZ3.2</strain>
        <tissue evidence="3">Leaf</tissue>
    </source>
</reference>
<protein>
    <submittedName>
        <fullName evidence="3">Uncharacterized protein</fullName>
    </submittedName>
</protein>
<evidence type="ECO:0000256" key="1">
    <source>
        <dbReference type="SAM" id="MobiDB-lite"/>
    </source>
</evidence>
<dbReference type="PANTHER" id="PTHR35312:SF2">
    <property type="entry name" value="S2 SELF-INCOMPATIBILITY LOCUS-LINKED POLLEN 3.2 PROTEIN"/>
    <property type="match status" value="1"/>
</dbReference>
<keyword evidence="2" id="KW-0732">Signal</keyword>
<feature type="signal peptide" evidence="2">
    <location>
        <begin position="1"/>
        <end position="20"/>
    </location>
</feature>